<name>A0ABR3Y6F7_9PEZI</name>
<dbReference type="PANTHER" id="PTHR43628">
    <property type="entry name" value="ACTIVATOR OF C KINASE PROTEIN 1-RELATED"/>
    <property type="match status" value="1"/>
</dbReference>
<feature type="compositionally biased region" description="Low complexity" evidence="1">
    <location>
        <begin position="14"/>
        <end position="24"/>
    </location>
</feature>
<proteinExistence type="predicted"/>
<evidence type="ECO:0000313" key="3">
    <source>
        <dbReference type="Proteomes" id="UP001586593"/>
    </source>
</evidence>
<feature type="region of interest" description="Disordered" evidence="1">
    <location>
        <begin position="285"/>
        <end position="305"/>
    </location>
</feature>
<dbReference type="Proteomes" id="UP001586593">
    <property type="component" value="Unassembled WGS sequence"/>
</dbReference>
<organism evidence="2 3">
    <name type="scientific">Phialemonium thermophilum</name>
    <dbReference type="NCBI Taxonomy" id="223376"/>
    <lineage>
        <taxon>Eukaryota</taxon>
        <taxon>Fungi</taxon>
        <taxon>Dikarya</taxon>
        <taxon>Ascomycota</taxon>
        <taxon>Pezizomycotina</taxon>
        <taxon>Sordariomycetes</taxon>
        <taxon>Sordariomycetidae</taxon>
        <taxon>Cephalothecales</taxon>
        <taxon>Cephalothecaceae</taxon>
        <taxon>Phialemonium</taxon>
    </lineage>
</organism>
<protein>
    <recommendedName>
        <fullName evidence="4">Protein DSF2</fullName>
    </recommendedName>
</protein>
<feature type="region of interest" description="Disordered" evidence="1">
    <location>
        <begin position="89"/>
        <end position="267"/>
    </location>
</feature>
<feature type="compositionally biased region" description="Low complexity" evidence="1">
    <location>
        <begin position="236"/>
        <end position="247"/>
    </location>
</feature>
<dbReference type="Pfam" id="PF08238">
    <property type="entry name" value="Sel1"/>
    <property type="match status" value="3"/>
</dbReference>
<feature type="compositionally biased region" description="Polar residues" evidence="1">
    <location>
        <begin position="494"/>
        <end position="512"/>
    </location>
</feature>
<reference evidence="2 3" key="1">
    <citation type="journal article" date="2024" name="Commun. Biol.">
        <title>Comparative genomic analysis of thermophilic fungi reveals convergent evolutionary adaptations and gene losses.</title>
        <authorList>
            <person name="Steindorff A.S."/>
            <person name="Aguilar-Pontes M.V."/>
            <person name="Robinson A.J."/>
            <person name="Andreopoulos B."/>
            <person name="LaButti K."/>
            <person name="Kuo A."/>
            <person name="Mondo S."/>
            <person name="Riley R."/>
            <person name="Otillar R."/>
            <person name="Haridas S."/>
            <person name="Lipzen A."/>
            <person name="Grimwood J."/>
            <person name="Schmutz J."/>
            <person name="Clum A."/>
            <person name="Reid I.D."/>
            <person name="Moisan M.C."/>
            <person name="Butler G."/>
            <person name="Nguyen T.T.M."/>
            <person name="Dewar K."/>
            <person name="Conant G."/>
            <person name="Drula E."/>
            <person name="Henrissat B."/>
            <person name="Hansel C."/>
            <person name="Singer S."/>
            <person name="Hutchinson M.I."/>
            <person name="de Vries R.P."/>
            <person name="Natvig D.O."/>
            <person name="Powell A.J."/>
            <person name="Tsang A."/>
            <person name="Grigoriev I.V."/>
        </authorList>
    </citation>
    <scope>NUCLEOTIDE SEQUENCE [LARGE SCALE GENOMIC DNA]</scope>
    <source>
        <strain evidence="2 3">ATCC 24622</strain>
    </source>
</reference>
<gene>
    <name evidence="2" type="ORF">VTK73DRAFT_7665</name>
</gene>
<dbReference type="InterPro" id="IPR011990">
    <property type="entry name" value="TPR-like_helical_dom_sf"/>
</dbReference>
<dbReference type="EMBL" id="JAZHXJ010000005">
    <property type="protein sequence ID" value="KAL1883877.1"/>
    <property type="molecule type" value="Genomic_DNA"/>
</dbReference>
<accession>A0ABR3Y6F7</accession>
<evidence type="ECO:0000256" key="1">
    <source>
        <dbReference type="SAM" id="MobiDB-lite"/>
    </source>
</evidence>
<dbReference type="SMART" id="SM00671">
    <property type="entry name" value="SEL1"/>
    <property type="match status" value="3"/>
</dbReference>
<evidence type="ECO:0008006" key="4">
    <source>
        <dbReference type="Google" id="ProtNLM"/>
    </source>
</evidence>
<sequence>MADQRPNFIDLRSHSQSSVSRPLRSPRLHVAGEVPPALSPLDAFALQSRLLAKQLEEESNKAGRRMSRLPPLTVESPLIVQARSDYFRGISQDSNSDCGEAAQSPREVGLGLKTEVENAPVNRPVSVHPRMSRIPPTPDESIPLPKPPPTESTRGREESHPEPTDSYFGARRERSPSPMDAPPVPPLSERRRPAELTLDASDARSSPQALSQEPSSFSSPEKLARSNSFDPGALAPPRSFFPKRSSSIMSSPLESADEDGSGSLSASFTSRGVVSPALCSYQRSPSISSEASGLPRPSFNFSRPLTRASTPVLEAPARQASSDSQNSFILADETVHTPISMSSEGFPDSFTDDGKSAAPSYIYSKFSLPRGKTLQRSFSMFSESLPLPTYHWEQPAVASPSNVQTYPISGQPPPSPPTRPSSSASLKVFEDPIPRPSLERSKLSMEILRAEKDVPREQIRPLMDGARDSEEIQRGRSLTSRVHDDERAKAAISAGTSDSASTIKPARSQYSNGTSISEMSAEEHVTKAIALHENGSLNESTYHLRHAARQGHPTGMLLYALACRHGWGMRPNQREGVEWLRKAAESASLEIADDEGQAKEGKSVDVVERKTRKAQFALSIYELGVSHMNGWGVEQDKALALRCFEIAGSWGDVDALAEAGFCYAQGIGCKKNLKKSAAFYRQAEAKGMSMVGNSWIHKAKYNVDNDRKNENKSEKKSRSKSRTRKNIFGLKSST</sequence>
<dbReference type="Gene3D" id="1.25.40.10">
    <property type="entry name" value="Tetratricopeptide repeat domain"/>
    <property type="match status" value="1"/>
</dbReference>
<dbReference type="SUPFAM" id="SSF81901">
    <property type="entry name" value="HCP-like"/>
    <property type="match status" value="1"/>
</dbReference>
<comment type="caution">
    <text evidence="2">The sequence shown here is derived from an EMBL/GenBank/DDBJ whole genome shotgun (WGS) entry which is preliminary data.</text>
</comment>
<dbReference type="PANTHER" id="PTHR43628:SF11">
    <property type="entry name" value="PROTEIN DSF2"/>
    <property type="match status" value="1"/>
</dbReference>
<dbReference type="InterPro" id="IPR052945">
    <property type="entry name" value="Mitotic_Regulator"/>
</dbReference>
<feature type="region of interest" description="Disordered" evidence="1">
    <location>
        <begin position="492"/>
        <end position="512"/>
    </location>
</feature>
<keyword evidence="3" id="KW-1185">Reference proteome</keyword>
<feature type="region of interest" description="Disordered" evidence="1">
    <location>
        <begin position="1"/>
        <end position="24"/>
    </location>
</feature>
<feature type="compositionally biased region" description="Pro residues" evidence="1">
    <location>
        <begin position="410"/>
        <end position="419"/>
    </location>
</feature>
<feature type="region of interest" description="Disordered" evidence="1">
    <location>
        <begin position="702"/>
        <end position="734"/>
    </location>
</feature>
<feature type="compositionally biased region" description="Basic and acidic residues" evidence="1">
    <location>
        <begin position="153"/>
        <end position="163"/>
    </location>
</feature>
<feature type="region of interest" description="Disordered" evidence="1">
    <location>
        <begin position="401"/>
        <end position="436"/>
    </location>
</feature>
<feature type="compositionally biased region" description="Basic and acidic residues" evidence="1">
    <location>
        <begin position="702"/>
        <end position="716"/>
    </location>
</feature>
<evidence type="ECO:0000313" key="2">
    <source>
        <dbReference type="EMBL" id="KAL1883877.1"/>
    </source>
</evidence>
<dbReference type="InterPro" id="IPR006597">
    <property type="entry name" value="Sel1-like"/>
</dbReference>
<feature type="compositionally biased region" description="Polar residues" evidence="1">
    <location>
        <begin position="203"/>
        <end position="229"/>
    </location>
</feature>